<dbReference type="AlphaFoldDB" id="A0A1M6K6Q8"/>
<keyword evidence="1" id="KW-0472">Membrane</keyword>
<dbReference type="Proteomes" id="UP000184452">
    <property type="component" value="Unassembled WGS sequence"/>
</dbReference>
<keyword evidence="3" id="KW-1185">Reference proteome</keyword>
<feature type="transmembrane region" description="Helical" evidence="1">
    <location>
        <begin position="103"/>
        <end position="122"/>
    </location>
</feature>
<gene>
    <name evidence="2" type="ORF">SAMN05421803_10757</name>
</gene>
<keyword evidence="1" id="KW-1133">Transmembrane helix</keyword>
<name>A0A1M6K6Q8_9ACTN</name>
<evidence type="ECO:0000256" key="1">
    <source>
        <dbReference type="SAM" id="Phobius"/>
    </source>
</evidence>
<proteinExistence type="predicted"/>
<feature type="transmembrane region" description="Helical" evidence="1">
    <location>
        <begin position="37"/>
        <end position="60"/>
    </location>
</feature>
<dbReference type="OrthoDB" id="3542908at2"/>
<evidence type="ECO:0000313" key="2">
    <source>
        <dbReference type="EMBL" id="SHJ54520.1"/>
    </source>
</evidence>
<organism evidence="2 3">
    <name type="scientific">Nocardiopsis flavescens</name>
    <dbReference type="NCBI Taxonomy" id="758803"/>
    <lineage>
        <taxon>Bacteria</taxon>
        <taxon>Bacillati</taxon>
        <taxon>Actinomycetota</taxon>
        <taxon>Actinomycetes</taxon>
        <taxon>Streptosporangiales</taxon>
        <taxon>Nocardiopsidaceae</taxon>
        <taxon>Nocardiopsis</taxon>
    </lineage>
</organism>
<dbReference type="RefSeq" id="WP_073379706.1">
    <property type="nucleotide sequence ID" value="NZ_FQZK01000007.1"/>
</dbReference>
<accession>A0A1M6K6Q8</accession>
<dbReference type="STRING" id="758803.SAMN05421803_10757"/>
<keyword evidence="1" id="KW-0812">Transmembrane</keyword>
<reference evidence="2 3" key="1">
    <citation type="submission" date="2016-11" db="EMBL/GenBank/DDBJ databases">
        <authorList>
            <person name="Jaros S."/>
            <person name="Januszkiewicz K."/>
            <person name="Wedrychowicz H."/>
        </authorList>
    </citation>
    <scope>NUCLEOTIDE SEQUENCE [LARGE SCALE GENOMIC DNA]</scope>
    <source>
        <strain evidence="2 3">CGMCC 4.5723</strain>
    </source>
</reference>
<dbReference type="EMBL" id="FQZK01000007">
    <property type="protein sequence ID" value="SHJ54520.1"/>
    <property type="molecule type" value="Genomic_DNA"/>
</dbReference>
<feature type="transmembrane region" description="Helical" evidence="1">
    <location>
        <begin position="12"/>
        <end position="31"/>
    </location>
</feature>
<evidence type="ECO:0000313" key="3">
    <source>
        <dbReference type="Proteomes" id="UP000184452"/>
    </source>
</evidence>
<protein>
    <submittedName>
        <fullName evidence="2">ATP synthase protein I</fullName>
    </submittedName>
</protein>
<feature type="transmembrane region" description="Helical" evidence="1">
    <location>
        <begin position="67"/>
        <end position="91"/>
    </location>
</feature>
<sequence length="140" mass="14184">MQEHDARILRGAALPSAACGALAIAVSALFAGTAGALSSALGVAIVLACFGLGQWAVLLVTRRNPDLFLAASLGGFVVKTAVLGVLLVTLGRSPLMAGLNSDAFVYSSLAVVVVWLGGQVHATSKAKILHVDPSEESEST</sequence>